<dbReference type="InterPro" id="IPR036249">
    <property type="entry name" value="Thioredoxin-like_sf"/>
</dbReference>
<evidence type="ECO:0000256" key="1">
    <source>
        <dbReference type="SAM" id="Phobius"/>
    </source>
</evidence>
<sequence length="170" mass="18413">MGIKTQLTGLSILVLTSELSKGHPLDSRLAIIGLLVITALFAGAWWKLRTGRAKLVTSGKLVDLSKLHADNLGEAVTAFGTTATLLQFSTEVCSICVATSRLYKELESKIVGLKHIEVDITHRMDLAAHFSIMQTPTTLILDKHGMVRARIGGAPRQNVIEAELNKLGDK</sequence>
<organism evidence="3">
    <name type="scientific">freshwater metagenome</name>
    <dbReference type="NCBI Taxonomy" id="449393"/>
    <lineage>
        <taxon>unclassified sequences</taxon>
        <taxon>metagenomes</taxon>
        <taxon>ecological metagenomes</taxon>
    </lineage>
</organism>
<dbReference type="EMBL" id="CAFBML010000055">
    <property type="protein sequence ID" value="CAB4903021.1"/>
    <property type="molecule type" value="Genomic_DNA"/>
</dbReference>
<feature type="transmembrane region" description="Helical" evidence="1">
    <location>
        <begin position="30"/>
        <end position="48"/>
    </location>
</feature>
<reference evidence="3" key="1">
    <citation type="submission" date="2020-05" db="EMBL/GenBank/DDBJ databases">
        <authorList>
            <person name="Chiriac C."/>
            <person name="Salcher M."/>
            <person name="Ghai R."/>
            <person name="Kavagutti S V."/>
        </authorList>
    </citation>
    <scope>NUCLEOTIDE SEQUENCE</scope>
</reference>
<keyword evidence="1" id="KW-1133">Transmembrane helix</keyword>
<dbReference type="SUPFAM" id="SSF52833">
    <property type="entry name" value="Thioredoxin-like"/>
    <property type="match status" value="1"/>
</dbReference>
<accession>A0A6J7G4Q3</accession>
<dbReference type="Gene3D" id="3.40.30.10">
    <property type="entry name" value="Glutaredoxin"/>
    <property type="match status" value="1"/>
</dbReference>
<dbReference type="InterPro" id="IPR013766">
    <property type="entry name" value="Thioredoxin_domain"/>
</dbReference>
<keyword evidence="1" id="KW-0472">Membrane</keyword>
<dbReference type="CDD" id="cd02947">
    <property type="entry name" value="TRX_family"/>
    <property type="match status" value="1"/>
</dbReference>
<dbReference type="AlphaFoldDB" id="A0A6J7G4Q3"/>
<dbReference type="Pfam" id="PF00085">
    <property type="entry name" value="Thioredoxin"/>
    <property type="match status" value="1"/>
</dbReference>
<name>A0A6J7G4Q3_9ZZZZ</name>
<keyword evidence="1" id="KW-0812">Transmembrane</keyword>
<protein>
    <submittedName>
        <fullName evidence="3">Unannotated protein</fullName>
    </submittedName>
</protein>
<gene>
    <name evidence="3" type="ORF">UFOPK3592_00553</name>
</gene>
<feature type="domain" description="Thioredoxin" evidence="2">
    <location>
        <begin position="67"/>
        <end position="164"/>
    </location>
</feature>
<evidence type="ECO:0000313" key="3">
    <source>
        <dbReference type="EMBL" id="CAB4903021.1"/>
    </source>
</evidence>
<evidence type="ECO:0000259" key="2">
    <source>
        <dbReference type="Pfam" id="PF00085"/>
    </source>
</evidence>
<proteinExistence type="predicted"/>